<dbReference type="InterPro" id="IPR020084">
    <property type="entry name" value="NUDIX_hydrolase_CS"/>
</dbReference>
<protein>
    <recommendedName>
        <fullName evidence="13">8-oxo-dGTP diphosphatase</fullName>
        <ecNumber evidence="12">3.6.1.55</ecNumber>
    </recommendedName>
    <alternativeName>
        <fullName evidence="16">7,8-dihydro-8-oxoguanine-triphosphatase</fullName>
    </alternativeName>
    <alternativeName>
        <fullName evidence="15">Mutator protein MutT</fullName>
    </alternativeName>
    <alternativeName>
        <fullName evidence="14">dGTP pyrophosphohydrolase</fullName>
    </alternativeName>
</protein>
<dbReference type="Pfam" id="PF14815">
    <property type="entry name" value="NUDIX_4"/>
    <property type="match status" value="1"/>
</dbReference>
<evidence type="ECO:0000256" key="1">
    <source>
        <dbReference type="ARBA" id="ARBA00001946"/>
    </source>
</evidence>
<evidence type="ECO:0000256" key="4">
    <source>
        <dbReference type="ARBA" id="ARBA00022705"/>
    </source>
</evidence>
<dbReference type="FunCoup" id="A0A7X0JUW3">
    <property type="interactions" value="38"/>
</dbReference>
<evidence type="ECO:0000256" key="10">
    <source>
        <dbReference type="ARBA" id="ARBA00035861"/>
    </source>
</evidence>
<gene>
    <name evidence="20" type="ORF">HNR48_003003</name>
</gene>
<evidence type="ECO:0000256" key="5">
    <source>
        <dbReference type="ARBA" id="ARBA00022723"/>
    </source>
</evidence>
<dbReference type="Gene3D" id="3.90.79.10">
    <property type="entry name" value="Nucleoside Triphosphate Pyrophosphohydrolase"/>
    <property type="match status" value="1"/>
</dbReference>
<proteinExistence type="inferred from homology"/>
<evidence type="ECO:0000256" key="8">
    <source>
        <dbReference type="ARBA" id="ARBA00022842"/>
    </source>
</evidence>
<keyword evidence="8 18" id="KW-0460">Magnesium</keyword>
<dbReference type="AlphaFoldDB" id="A0A7X0JUW3"/>
<keyword evidence="6" id="KW-0227">DNA damage</keyword>
<dbReference type="CDD" id="cd03425">
    <property type="entry name" value="NUDIX_MutT_NudA_like"/>
    <property type="match status" value="1"/>
</dbReference>
<evidence type="ECO:0000313" key="20">
    <source>
        <dbReference type="EMBL" id="MBB6522718.1"/>
    </source>
</evidence>
<dbReference type="EC" id="3.6.1.55" evidence="12"/>
<feature type="domain" description="Nudix hydrolase" evidence="19">
    <location>
        <begin position="2"/>
        <end position="129"/>
    </location>
</feature>
<dbReference type="PANTHER" id="PTHR47707">
    <property type="entry name" value="8-OXO-DGTP DIPHOSPHATASE"/>
    <property type="match status" value="1"/>
</dbReference>
<dbReference type="InterPro" id="IPR015797">
    <property type="entry name" value="NUDIX_hydrolase-like_dom_sf"/>
</dbReference>
<evidence type="ECO:0000256" key="12">
    <source>
        <dbReference type="ARBA" id="ARBA00038905"/>
    </source>
</evidence>
<dbReference type="GO" id="GO:0008413">
    <property type="term" value="F:8-oxo-7,8-dihydroguanosine triphosphate pyrophosphatase activity"/>
    <property type="evidence" value="ECO:0007669"/>
    <property type="project" value="InterPro"/>
</dbReference>
<dbReference type="PROSITE" id="PS00893">
    <property type="entry name" value="NUDIX_BOX"/>
    <property type="match status" value="1"/>
</dbReference>
<dbReference type="SUPFAM" id="SSF55811">
    <property type="entry name" value="Nudix"/>
    <property type="match status" value="1"/>
</dbReference>
<sequence length="136" mass="15404">MKKMVHVMVGVIWGEEQQILLAKRPEHLHQGGLWEFPGGKLEAGEEALSGLSRELQEELDIEVLEASPLMDVKHDYGDKQVFLDIWQVSRFKGEARGVEGQLLRWVPLAELDQYEFPAANATIVERLKSEKAPSLL</sequence>
<keyword evidence="4" id="KW-0235">DNA replication</keyword>
<comment type="similarity">
    <text evidence="2">Belongs to the Nudix hydrolase family.</text>
</comment>
<keyword evidence="21" id="KW-1185">Reference proteome</keyword>
<evidence type="ECO:0000256" key="15">
    <source>
        <dbReference type="ARBA" id="ARBA00041979"/>
    </source>
</evidence>
<dbReference type="GO" id="GO:0035539">
    <property type="term" value="F:8-oxo-7,8-dihydrodeoxyguanosine triphosphate pyrophosphatase activity"/>
    <property type="evidence" value="ECO:0007669"/>
    <property type="project" value="UniProtKB-EC"/>
</dbReference>
<evidence type="ECO:0000256" key="17">
    <source>
        <dbReference type="PIRSR" id="PIRSR603561-1"/>
    </source>
</evidence>
<reference evidence="20 21" key="1">
    <citation type="submission" date="2020-08" db="EMBL/GenBank/DDBJ databases">
        <title>Genomic Encyclopedia of Type Strains, Phase IV (KMG-IV): sequencing the most valuable type-strain genomes for metagenomic binning, comparative biology and taxonomic classification.</title>
        <authorList>
            <person name="Goeker M."/>
        </authorList>
    </citation>
    <scope>NUCLEOTIDE SEQUENCE [LARGE SCALE GENOMIC DNA]</scope>
    <source>
        <strain evidence="20 21">DSM 22368</strain>
    </source>
</reference>
<evidence type="ECO:0000256" key="3">
    <source>
        <dbReference type="ARBA" id="ARBA00022457"/>
    </source>
</evidence>
<dbReference type="PROSITE" id="PS51462">
    <property type="entry name" value="NUDIX"/>
    <property type="match status" value="1"/>
</dbReference>
<evidence type="ECO:0000256" key="13">
    <source>
        <dbReference type="ARBA" id="ARBA00040794"/>
    </source>
</evidence>
<keyword evidence="3" id="KW-0515">Mutator protein</keyword>
<dbReference type="InterPro" id="IPR047127">
    <property type="entry name" value="MutT-like"/>
</dbReference>
<dbReference type="PANTHER" id="PTHR47707:SF1">
    <property type="entry name" value="NUDIX HYDROLASE FAMILY PROTEIN"/>
    <property type="match status" value="1"/>
</dbReference>
<name>A0A7X0JUW3_9GAMM</name>
<evidence type="ECO:0000256" key="7">
    <source>
        <dbReference type="ARBA" id="ARBA00022801"/>
    </source>
</evidence>
<feature type="binding site" evidence="17">
    <location>
        <begin position="35"/>
        <end position="38"/>
    </location>
    <ligand>
        <name>8-oxo-dGTP</name>
        <dbReference type="ChEBI" id="CHEBI:77896"/>
    </ligand>
</feature>
<evidence type="ECO:0000259" key="19">
    <source>
        <dbReference type="PROSITE" id="PS51462"/>
    </source>
</evidence>
<dbReference type="InterPro" id="IPR000086">
    <property type="entry name" value="NUDIX_hydrolase_dom"/>
</dbReference>
<evidence type="ECO:0000313" key="21">
    <source>
        <dbReference type="Proteomes" id="UP000528457"/>
    </source>
</evidence>
<comment type="caution">
    <text evidence="20">The sequence shown here is derived from an EMBL/GenBank/DDBJ whole genome shotgun (WGS) entry which is preliminary data.</text>
</comment>
<dbReference type="InterPro" id="IPR003561">
    <property type="entry name" value="Mutator_MutT"/>
</dbReference>
<comment type="catalytic activity">
    <reaction evidence="11">
        <text>8-oxo-GTP + H2O = 8-oxo-GMP + diphosphate + H(+)</text>
        <dbReference type="Rhea" id="RHEA:67616"/>
        <dbReference type="ChEBI" id="CHEBI:15377"/>
        <dbReference type="ChEBI" id="CHEBI:15378"/>
        <dbReference type="ChEBI" id="CHEBI:33019"/>
        <dbReference type="ChEBI" id="CHEBI:143553"/>
        <dbReference type="ChEBI" id="CHEBI:145694"/>
    </reaction>
</comment>
<feature type="binding site" evidence="18">
    <location>
        <position position="38"/>
    </location>
    <ligand>
        <name>Mg(2+)</name>
        <dbReference type="ChEBI" id="CHEBI:18420"/>
    </ligand>
</feature>
<evidence type="ECO:0000256" key="14">
    <source>
        <dbReference type="ARBA" id="ARBA00041592"/>
    </source>
</evidence>
<keyword evidence="9" id="KW-0234">DNA repair</keyword>
<feature type="binding site" evidence="17">
    <location>
        <position position="120"/>
    </location>
    <ligand>
        <name>8-oxo-dGTP</name>
        <dbReference type="ChEBI" id="CHEBI:77896"/>
    </ligand>
</feature>
<evidence type="ECO:0000256" key="2">
    <source>
        <dbReference type="ARBA" id="ARBA00005582"/>
    </source>
</evidence>
<feature type="binding site" evidence="18">
    <location>
        <position position="58"/>
    </location>
    <ligand>
        <name>Mg(2+)</name>
        <dbReference type="ChEBI" id="CHEBI:18420"/>
    </ligand>
</feature>
<evidence type="ECO:0000256" key="16">
    <source>
        <dbReference type="ARBA" id="ARBA00042798"/>
    </source>
</evidence>
<comment type="catalytic activity">
    <reaction evidence="10">
        <text>8-oxo-dGTP + H2O = 8-oxo-dGMP + diphosphate + H(+)</text>
        <dbReference type="Rhea" id="RHEA:31575"/>
        <dbReference type="ChEBI" id="CHEBI:15377"/>
        <dbReference type="ChEBI" id="CHEBI:15378"/>
        <dbReference type="ChEBI" id="CHEBI:33019"/>
        <dbReference type="ChEBI" id="CHEBI:63224"/>
        <dbReference type="ChEBI" id="CHEBI:77896"/>
        <dbReference type="EC" id="3.6.1.55"/>
    </reaction>
</comment>
<dbReference type="NCBIfam" id="TIGR00586">
    <property type="entry name" value="mutt"/>
    <property type="match status" value="1"/>
</dbReference>
<dbReference type="EMBL" id="JACHHT010000002">
    <property type="protein sequence ID" value="MBB6522718.1"/>
    <property type="molecule type" value="Genomic_DNA"/>
</dbReference>
<evidence type="ECO:0000256" key="18">
    <source>
        <dbReference type="PIRSR" id="PIRSR603561-2"/>
    </source>
</evidence>
<feature type="binding site" evidence="17">
    <location>
        <position position="24"/>
    </location>
    <ligand>
        <name>8-oxo-dGTP</name>
        <dbReference type="ChEBI" id="CHEBI:77896"/>
    </ligand>
</feature>
<dbReference type="Proteomes" id="UP000528457">
    <property type="component" value="Unassembled WGS sequence"/>
</dbReference>
<dbReference type="GO" id="GO:0044716">
    <property type="term" value="F:8-oxo-GDP phosphatase activity"/>
    <property type="evidence" value="ECO:0007669"/>
    <property type="project" value="TreeGrafter"/>
</dbReference>
<dbReference type="FunFam" id="3.90.79.10:FF:000014">
    <property type="entry name" value="8-oxo-dGTP diphosphatase MutT"/>
    <property type="match status" value="1"/>
</dbReference>
<dbReference type="GO" id="GO:0006281">
    <property type="term" value="P:DNA repair"/>
    <property type="evidence" value="ECO:0007669"/>
    <property type="project" value="UniProtKB-KW"/>
</dbReference>
<dbReference type="RefSeq" id="WP_166845358.1">
    <property type="nucleotide sequence ID" value="NZ_JAAONY010000002.1"/>
</dbReference>
<evidence type="ECO:0000256" key="11">
    <source>
        <dbReference type="ARBA" id="ARBA00036904"/>
    </source>
</evidence>
<keyword evidence="7 20" id="KW-0378">Hydrolase</keyword>
<accession>A0A7X0JUW3</accession>
<evidence type="ECO:0000256" key="9">
    <source>
        <dbReference type="ARBA" id="ARBA00023204"/>
    </source>
</evidence>
<dbReference type="InParanoid" id="A0A7X0JUW3"/>
<dbReference type="GO" id="GO:0046872">
    <property type="term" value="F:metal ion binding"/>
    <property type="evidence" value="ECO:0007669"/>
    <property type="project" value="UniProtKB-KW"/>
</dbReference>
<dbReference type="GO" id="GO:0044715">
    <property type="term" value="F:8-oxo-dGDP phosphatase activity"/>
    <property type="evidence" value="ECO:0007669"/>
    <property type="project" value="TreeGrafter"/>
</dbReference>
<dbReference type="GO" id="GO:0006260">
    <property type="term" value="P:DNA replication"/>
    <property type="evidence" value="ECO:0007669"/>
    <property type="project" value="UniProtKB-KW"/>
</dbReference>
<keyword evidence="5 18" id="KW-0479">Metal-binding</keyword>
<organism evidence="20 21">
    <name type="scientific">Pseudoteredinibacter isoporae</name>
    <dbReference type="NCBI Taxonomy" id="570281"/>
    <lineage>
        <taxon>Bacteria</taxon>
        <taxon>Pseudomonadati</taxon>
        <taxon>Pseudomonadota</taxon>
        <taxon>Gammaproteobacteria</taxon>
        <taxon>Cellvibrionales</taxon>
        <taxon>Cellvibrionaceae</taxon>
        <taxon>Pseudoteredinibacter</taxon>
    </lineage>
</organism>
<feature type="binding site" evidence="17">
    <location>
        <position position="29"/>
    </location>
    <ligand>
        <name>8-oxo-dGTP</name>
        <dbReference type="ChEBI" id="CHEBI:77896"/>
    </ligand>
</feature>
<evidence type="ECO:0000256" key="6">
    <source>
        <dbReference type="ARBA" id="ARBA00022763"/>
    </source>
</evidence>
<dbReference type="InterPro" id="IPR029119">
    <property type="entry name" value="MutY_C"/>
</dbReference>
<comment type="cofactor">
    <cofactor evidence="1 18">
        <name>Mg(2+)</name>
        <dbReference type="ChEBI" id="CHEBI:18420"/>
    </cofactor>
</comment>